<dbReference type="Proteomes" id="UP001642260">
    <property type="component" value="Unassembled WGS sequence"/>
</dbReference>
<keyword evidence="2" id="KW-1185">Reference proteome</keyword>
<dbReference type="EMBL" id="CAKOAT010119265">
    <property type="protein sequence ID" value="CAH8332273.1"/>
    <property type="molecule type" value="Genomic_DNA"/>
</dbReference>
<protein>
    <submittedName>
        <fullName evidence="1">Uncharacterized protein</fullName>
    </submittedName>
</protein>
<dbReference type="AlphaFoldDB" id="A0ABC8JL01"/>
<organism evidence="1 2">
    <name type="scientific">Eruca vesicaria subsp. sativa</name>
    <name type="common">Garden rocket</name>
    <name type="synonym">Eruca sativa</name>
    <dbReference type="NCBI Taxonomy" id="29727"/>
    <lineage>
        <taxon>Eukaryota</taxon>
        <taxon>Viridiplantae</taxon>
        <taxon>Streptophyta</taxon>
        <taxon>Embryophyta</taxon>
        <taxon>Tracheophyta</taxon>
        <taxon>Spermatophyta</taxon>
        <taxon>Magnoliopsida</taxon>
        <taxon>eudicotyledons</taxon>
        <taxon>Gunneridae</taxon>
        <taxon>Pentapetalae</taxon>
        <taxon>rosids</taxon>
        <taxon>malvids</taxon>
        <taxon>Brassicales</taxon>
        <taxon>Brassicaceae</taxon>
        <taxon>Brassiceae</taxon>
        <taxon>Eruca</taxon>
    </lineage>
</organism>
<evidence type="ECO:0000313" key="1">
    <source>
        <dbReference type="EMBL" id="CAH8332273.1"/>
    </source>
</evidence>
<comment type="caution">
    <text evidence="1">The sequence shown here is derived from an EMBL/GenBank/DDBJ whole genome shotgun (WGS) entry which is preliminary data.</text>
</comment>
<name>A0ABC8JL01_ERUVS</name>
<sequence>MYKALLKSGQTMSSPSLLLSLSSKPSLRKLALFFSSSLLYTLPQRCQPLRTFSSTSTSTTTNPNLLYRVTRCGDEDSPGGMTQLHMFDPVKEEHIIVGDKPFPQELVCSALVGSSHGWGVYLRGDRSILISDFCNPLKFKSKPKFIPQLPRPDLVSCQSDLVTGVAMSSSPVEEEQDYLVAVKYAGRLVSVYKPSDTKAIHLTLPYSMSKAASH</sequence>
<proteinExistence type="predicted"/>
<gene>
    <name evidence="1" type="ORF">ERUC_LOCUS12572</name>
</gene>
<evidence type="ECO:0000313" key="2">
    <source>
        <dbReference type="Proteomes" id="UP001642260"/>
    </source>
</evidence>
<reference evidence="1 2" key="1">
    <citation type="submission" date="2022-03" db="EMBL/GenBank/DDBJ databases">
        <authorList>
            <person name="Macdonald S."/>
            <person name="Ahmed S."/>
            <person name="Newling K."/>
        </authorList>
    </citation>
    <scope>NUCLEOTIDE SEQUENCE [LARGE SCALE GENOMIC DNA]</scope>
</reference>
<accession>A0ABC8JL01</accession>